<accession>U4R7B2</accession>
<evidence type="ECO:0000313" key="2">
    <source>
        <dbReference type="EMBL" id="EPR14275.1"/>
    </source>
</evidence>
<dbReference type="EMBL" id="ATAY01000006">
    <property type="protein sequence ID" value="EPR14275.1"/>
    <property type="molecule type" value="Genomic_DNA"/>
</dbReference>
<protein>
    <submittedName>
        <fullName evidence="2">Uncharacterized protein</fullName>
    </submittedName>
</protein>
<sequence>MIKKSVVVPILFILITLAGIKFFIPLDNPVHKEIKKEDVLSITSWSAKVNGQTEIKDPVLFDNIIKWFNNSFDIRENPEFAGTTPEAGITIILKSGKGISILEGARDFEVQRNDVRDKNISYFAKQKDIAEYIDNLCSGGNR</sequence>
<organism evidence="2 3">
    <name type="scientific">Ruminiclostridium papyrosolvens C7</name>
    <dbReference type="NCBI Taxonomy" id="1330534"/>
    <lineage>
        <taxon>Bacteria</taxon>
        <taxon>Bacillati</taxon>
        <taxon>Bacillota</taxon>
        <taxon>Clostridia</taxon>
        <taxon>Eubacteriales</taxon>
        <taxon>Oscillospiraceae</taxon>
        <taxon>Ruminiclostridium</taxon>
    </lineage>
</organism>
<keyword evidence="1" id="KW-0812">Transmembrane</keyword>
<feature type="transmembrane region" description="Helical" evidence="1">
    <location>
        <begin position="6"/>
        <end position="26"/>
    </location>
</feature>
<keyword evidence="1" id="KW-0472">Membrane</keyword>
<dbReference type="PATRIC" id="fig|1330534.3.peg.58"/>
<dbReference type="RefSeq" id="WP_020813724.1">
    <property type="nucleotide sequence ID" value="NZ_ATAY01000006.1"/>
</dbReference>
<name>U4R7B2_9FIRM</name>
<evidence type="ECO:0000313" key="3">
    <source>
        <dbReference type="Proteomes" id="UP000016860"/>
    </source>
</evidence>
<proteinExistence type="predicted"/>
<dbReference type="OrthoDB" id="1739741at2"/>
<keyword evidence="1" id="KW-1133">Transmembrane helix</keyword>
<dbReference type="AlphaFoldDB" id="U4R7B2"/>
<gene>
    <name evidence="2" type="ORF">L323_00275</name>
</gene>
<dbReference type="Proteomes" id="UP000016860">
    <property type="component" value="Unassembled WGS sequence"/>
</dbReference>
<evidence type="ECO:0000256" key="1">
    <source>
        <dbReference type="SAM" id="Phobius"/>
    </source>
</evidence>
<comment type="caution">
    <text evidence="2">The sequence shown here is derived from an EMBL/GenBank/DDBJ whole genome shotgun (WGS) entry which is preliminary data.</text>
</comment>
<reference evidence="2 3" key="1">
    <citation type="journal article" date="2013" name="Genome Announc.">
        <title>Draft Genome Sequence of the Cellulolytic Bacterium Clostridium papyrosolvens C7 (ATCC 700395).</title>
        <authorList>
            <person name="Zepeda V."/>
            <person name="Dassa B."/>
            <person name="Borovok I."/>
            <person name="Lamed R."/>
            <person name="Bayer E.A."/>
            <person name="Cate J.H."/>
        </authorList>
    </citation>
    <scope>NUCLEOTIDE SEQUENCE [LARGE SCALE GENOMIC DNA]</scope>
    <source>
        <strain evidence="2 3">C7</strain>
    </source>
</reference>
<dbReference type="STRING" id="1330534.L323_00275"/>